<dbReference type="GeneID" id="83011265"/>
<evidence type="ECO:0000313" key="7">
    <source>
        <dbReference type="EMBL" id="CUN92525.1"/>
    </source>
</evidence>
<dbReference type="SUPFAM" id="SSF53850">
    <property type="entry name" value="Periplasmic binding protein-like II"/>
    <property type="match status" value="1"/>
</dbReference>
<evidence type="ECO:0000256" key="3">
    <source>
        <dbReference type="ARBA" id="ARBA00022729"/>
    </source>
</evidence>
<evidence type="ECO:0000256" key="6">
    <source>
        <dbReference type="SAM" id="SignalP"/>
    </source>
</evidence>
<evidence type="ECO:0000256" key="2">
    <source>
        <dbReference type="ARBA" id="ARBA00022448"/>
    </source>
</evidence>
<protein>
    <submittedName>
        <fullName evidence="7">Spermidine/putrescine ABC transporter spermidine /putrescine-binding protein</fullName>
    </submittedName>
</protein>
<dbReference type="OrthoDB" id="9769319at2"/>
<dbReference type="InterPro" id="IPR006059">
    <property type="entry name" value="SBP"/>
</dbReference>
<evidence type="ECO:0000256" key="1">
    <source>
        <dbReference type="ARBA" id="ARBA00004418"/>
    </source>
</evidence>
<dbReference type="STRING" id="84024.ERS852471_02773"/>
<name>A0A174D0Z3_9CLOT</name>
<keyword evidence="3 6" id="KW-0732">Signal</keyword>
<proteinExistence type="predicted"/>
<reference evidence="7 8" key="1">
    <citation type="submission" date="2015-09" db="EMBL/GenBank/DDBJ databases">
        <authorList>
            <consortium name="Pathogen Informatics"/>
        </authorList>
    </citation>
    <scope>NUCLEOTIDE SEQUENCE [LARGE SCALE GENOMIC DNA]</scope>
    <source>
        <strain evidence="7 8">2789STDY5834855</strain>
    </source>
</reference>
<dbReference type="Proteomes" id="UP000095558">
    <property type="component" value="Unassembled WGS sequence"/>
</dbReference>
<evidence type="ECO:0000313" key="8">
    <source>
        <dbReference type="Proteomes" id="UP000095558"/>
    </source>
</evidence>
<keyword evidence="4" id="KW-0574">Periplasm</keyword>
<keyword evidence="2" id="KW-0813">Transport</keyword>
<dbReference type="GO" id="GO:0015846">
    <property type="term" value="P:polyamine transport"/>
    <property type="evidence" value="ECO:0007669"/>
    <property type="project" value="InterPro"/>
</dbReference>
<organism evidence="7 8">
    <name type="scientific">Clostridium disporicum</name>
    <dbReference type="NCBI Taxonomy" id="84024"/>
    <lineage>
        <taxon>Bacteria</taxon>
        <taxon>Bacillati</taxon>
        <taxon>Bacillota</taxon>
        <taxon>Clostridia</taxon>
        <taxon>Eubacteriales</taxon>
        <taxon>Clostridiaceae</taxon>
        <taxon>Clostridium</taxon>
    </lineage>
</organism>
<dbReference type="EMBL" id="CYZV01000009">
    <property type="protein sequence ID" value="CUN92525.1"/>
    <property type="molecule type" value="Genomic_DNA"/>
</dbReference>
<dbReference type="PROSITE" id="PS51257">
    <property type="entry name" value="PROKAR_LIPOPROTEIN"/>
    <property type="match status" value="1"/>
</dbReference>
<evidence type="ECO:0000256" key="5">
    <source>
        <dbReference type="PIRSR" id="PIRSR019574-1"/>
    </source>
</evidence>
<evidence type="ECO:0000256" key="4">
    <source>
        <dbReference type="ARBA" id="ARBA00022764"/>
    </source>
</evidence>
<dbReference type="GO" id="GO:0042597">
    <property type="term" value="C:periplasmic space"/>
    <property type="evidence" value="ECO:0007669"/>
    <property type="project" value="UniProtKB-SubCell"/>
</dbReference>
<dbReference type="CDD" id="cd13590">
    <property type="entry name" value="PBP2_PotD_PotF_like"/>
    <property type="match status" value="1"/>
</dbReference>
<dbReference type="PANTHER" id="PTHR30222:SF17">
    <property type="entry name" value="SPERMIDINE_PUTRESCINE-BINDING PERIPLASMIC PROTEIN"/>
    <property type="match status" value="1"/>
</dbReference>
<dbReference type="PRINTS" id="PR00909">
    <property type="entry name" value="SPERMDNBNDNG"/>
</dbReference>
<dbReference type="GO" id="GO:0019808">
    <property type="term" value="F:polyamine binding"/>
    <property type="evidence" value="ECO:0007669"/>
    <property type="project" value="InterPro"/>
</dbReference>
<dbReference type="AlphaFoldDB" id="A0A174D0Z3"/>
<dbReference type="Gene3D" id="3.40.190.10">
    <property type="entry name" value="Periplasmic binding protein-like II"/>
    <property type="match status" value="2"/>
</dbReference>
<feature type="chain" id="PRO_5039252583" evidence="6">
    <location>
        <begin position="25"/>
        <end position="353"/>
    </location>
</feature>
<accession>A0A174D0Z3</accession>
<feature type="binding site" evidence="5">
    <location>
        <position position="90"/>
    </location>
    <ligand>
        <name>spermidine</name>
        <dbReference type="ChEBI" id="CHEBI:57834"/>
    </ligand>
</feature>
<dbReference type="InterPro" id="IPR001188">
    <property type="entry name" value="Sperm_putr-bd"/>
</dbReference>
<dbReference type="PIRSF" id="PIRSF019574">
    <property type="entry name" value="Periplasmic_polyamine_BP"/>
    <property type="match status" value="1"/>
</dbReference>
<dbReference type="Pfam" id="PF13416">
    <property type="entry name" value="SBP_bac_8"/>
    <property type="match status" value="1"/>
</dbReference>
<dbReference type="PANTHER" id="PTHR30222">
    <property type="entry name" value="SPERMIDINE/PUTRESCINE-BINDING PERIPLASMIC PROTEIN"/>
    <property type="match status" value="1"/>
</dbReference>
<comment type="subcellular location">
    <subcellularLocation>
        <location evidence="1">Periplasm</location>
    </subcellularLocation>
</comment>
<dbReference type="RefSeq" id="WP_042396333.1">
    <property type="nucleotide sequence ID" value="NZ_CYYT01000011.1"/>
</dbReference>
<gene>
    <name evidence="7" type="primary">potD_1</name>
    <name evidence="7" type="ORF">ERS852470_01018</name>
</gene>
<feature type="signal peptide" evidence="6">
    <location>
        <begin position="1"/>
        <end position="24"/>
    </location>
</feature>
<sequence length="353" mass="39782">MKKLKSLVALAAAAILTASLFTGCGNSNVGENGTINFFNVGDYIDEALIRKFEKETGIKVNYSTYDTNEIMYQKVKTNPGTYDLVVPSDYMIEKMIQEDLLETIDYNNIPNYQYIGENYKNLSYDPTNEYSVPYMWGTIGIIYDSSRITEPVTSWDILWDSKYKDEVYMFNSLRDSLAIALIKAGYSINSDVPSEIDAAKDELLEQRKLTNPVYVVDEVKDNMITGEKMLAAVWSGDAIYIMNENPDMKYVIPEEGSNKWVDALCIPKDAPNKAGAEAFINFLCDPENAKENVDYIGYSTPNTAAYDLLDDETKNNPAAYPSDSILDKCVLFTNLNQETLKLYESAFTEVLSQ</sequence>